<sequence>MATAAIAAAVAASIFTSTVTQWYYTKSYGANGLPKLCGFSCRFDCGWADEQVNEVRTDLAERAHELEAEIREINIQKKLRERGEGAARAANEAAGRARVAVLSPLYLFGRGRRRGADEDVEMRQQTVDEVHDADSTWTAVDHQPGSSLDLNRELEERHLRAELEDINEQRLAIASHS</sequence>
<evidence type="ECO:0000313" key="1">
    <source>
        <dbReference type="EMBL" id="KZS96949.1"/>
    </source>
</evidence>
<reference evidence="1 2" key="1">
    <citation type="journal article" date="2016" name="Mol. Biol. Evol.">
        <title>Comparative Genomics of Early-Diverging Mushroom-Forming Fungi Provides Insights into the Origins of Lignocellulose Decay Capabilities.</title>
        <authorList>
            <person name="Nagy L.G."/>
            <person name="Riley R."/>
            <person name="Tritt A."/>
            <person name="Adam C."/>
            <person name="Daum C."/>
            <person name="Floudas D."/>
            <person name="Sun H."/>
            <person name="Yadav J.S."/>
            <person name="Pangilinan J."/>
            <person name="Larsson K.H."/>
            <person name="Matsuura K."/>
            <person name="Barry K."/>
            <person name="Labutti K."/>
            <person name="Kuo R."/>
            <person name="Ohm R.A."/>
            <person name="Bhattacharya S.S."/>
            <person name="Shirouzu T."/>
            <person name="Yoshinaga Y."/>
            <person name="Martin F.M."/>
            <person name="Grigoriev I.V."/>
            <person name="Hibbett D.S."/>
        </authorList>
    </citation>
    <scope>NUCLEOTIDE SEQUENCE [LARGE SCALE GENOMIC DNA]</scope>
    <source>
        <strain evidence="1 2">HHB9708</strain>
    </source>
</reference>
<dbReference type="Proteomes" id="UP000076722">
    <property type="component" value="Unassembled WGS sequence"/>
</dbReference>
<dbReference type="AlphaFoldDB" id="A0A164YIG6"/>
<protein>
    <submittedName>
        <fullName evidence="1">Uncharacterized protein</fullName>
    </submittedName>
</protein>
<evidence type="ECO:0000313" key="2">
    <source>
        <dbReference type="Proteomes" id="UP000076722"/>
    </source>
</evidence>
<dbReference type="EMBL" id="KV419398">
    <property type="protein sequence ID" value="KZS96949.1"/>
    <property type="molecule type" value="Genomic_DNA"/>
</dbReference>
<organism evidence="1 2">
    <name type="scientific">Sistotremastrum niveocremeum HHB9708</name>
    <dbReference type="NCBI Taxonomy" id="1314777"/>
    <lineage>
        <taxon>Eukaryota</taxon>
        <taxon>Fungi</taxon>
        <taxon>Dikarya</taxon>
        <taxon>Basidiomycota</taxon>
        <taxon>Agaricomycotina</taxon>
        <taxon>Agaricomycetes</taxon>
        <taxon>Sistotremastrales</taxon>
        <taxon>Sistotremastraceae</taxon>
        <taxon>Sertulicium</taxon>
        <taxon>Sertulicium niveocremeum</taxon>
    </lineage>
</organism>
<name>A0A164YIG6_9AGAM</name>
<accession>A0A164YIG6</accession>
<proteinExistence type="predicted"/>
<keyword evidence="2" id="KW-1185">Reference proteome</keyword>
<gene>
    <name evidence="1" type="ORF">SISNIDRAFT_463669</name>
</gene>